<name>A0A0N4VTB2_HAEPC</name>
<organism evidence="4">
    <name type="scientific">Haemonchus placei</name>
    <name type="common">Barber's pole worm</name>
    <dbReference type="NCBI Taxonomy" id="6290"/>
    <lineage>
        <taxon>Eukaryota</taxon>
        <taxon>Metazoa</taxon>
        <taxon>Ecdysozoa</taxon>
        <taxon>Nematoda</taxon>
        <taxon>Chromadorea</taxon>
        <taxon>Rhabditida</taxon>
        <taxon>Rhabditina</taxon>
        <taxon>Rhabditomorpha</taxon>
        <taxon>Strongyloidea</taxon>
        <taxon>Trichostrongylidae</taxon>
        <taxon>Haemonchus</taxon>
    </lineage>
</organism>
<protein>
    <submittedName>
        <fullName evidence="2 4">Uncharacterized protein</fullName>
    </submittedName>
</protein>
<dbReference type="Proteomes" id="UP000268014">
    <property type="component" value="Unassembled WGS sequence"/>
</dbReference>
<feature type="region of interest" description="Disordered" evidence="1">
    <location>
        <begin position="22"/>
        <end position="50"/>
    </location>
</feature>
<reference evidence="4" key="1">
    <citation type="submission" date="2017-02" db="UniProtKB">
        <authorList>
            <consortium name="WormBaseParasite"/>
        </authorList>
    </citation>
    <scope>IDENTIFICATION</scope>
</reference>
<dbReference type="AlphaFoldDB" id="A0A0N4VTB2"/>
<keyword evidence="3" id="KW-1185">Reference proteome</keyword>
<feature type="region of interest" description="Disordered" evidence="1">
    <location>
        <begin position="68"/>
        <end position="111"/>
    </location>
</feature>
<dbReference type="EMBL" id="UZAF01000386">
    <property type="protein sequence ID" value="VDO05654.1"/>
    <property type="molecule type" value="Genomic_DNA"/>
</dbReference>
<sequence length="111" mass="12240">MHFISPAGKDDDRDFAIHVSADGNPAFRAPPSYERRPGMSLVTPRKRKSDGLGTSCDIVMIVGPERLGVDPSGRRNETNTRTAGVPWSDFSTNPLNERSVLPRVPQARMIH</sequence>
<proteinExistence type="predicted"/>
<dbReference type="OMA" id="ERNAEPC"/>
<evidence type="ECO:0000313" key="4">
    <source>
        <dbReference type="WBParaSite" id="HPLM_0000052901-mRNA-1"/>
    </source>
</evidence>
<accession>A0A0N4VTB2</accession>
<gene>
    <name evidence="2" type="ORF">HPLM_LOCUS530</name>
</gene>
<evidence type="ECO:0000256" key="1">
    <source>
        <dbReference type="SAM" id="MobiDB-lite"/>
    </source>
</evidence>
<dbReference type="WBParaSite" id="HPLM_0000052901-mRNA-1">
    <property type="protein sequence ID" value="HPLM_0000052901-mRNA-1"/>
    <property type="gene ID" value="HPLM_0000052901"/>
</dbReference>
<evidence type="ECO:0000313" key="3">
    <source>
        <dbReference type="Proteomes" id="UP000268014"/>
    </source>
</evidence>
<reference evidence="2 3" key="2">
    <citation type="submission" date="2018-11" db="EMBL/GenBank/DDBJ databases">
        <authorList>
            <consortium name="Pathogen Informatics"/>
        </authorList>
    </citation>
    <scope>NUCLEOTIDE SEQUENCE [LARGE SCALE GENOMIC DNA]</scope>
    <source>
        <strain evidence="2 3">MHpl1</strain>
    </source>
</reference>
<evidence type="ECO:0000313" key="2">
    <source>
        <dbReference type="EMBL" id="VDO05654.1"/>
    </source>
</evidence>